<proteinExistence type="inferred from homology"/>
<evidence type="ECO:0000259" key="2">
    <source>
        <dbReference type="PROSITE" id="PS51886"/>
    </source>
</evidence>
<sequence>MTTNLKQPDKVQLSTWIDPSKRHNFTLLYKISRDGCNAQTFHSLCDNKGPTVTVLYNTSESVYGAYTAVSWQSNGSYSIDAKAFLFKLKYNGTAHSMKFPNKTDGKKAIYGHANYGPTFGSGYDLYCFSGTINKSGIIFPLNGSATLGYAYDMQGQDYNTVMNGHLEVLDLEVYSVQERMLLQKPWIRNVDWSQKFEQEIKEKVATYKPLPGLDLQQRRILLVGQVGAGKSSYFNTVNSIFRGHISSQANVGTTEQHSLTTSYRMYEIHDGYGSKTFNFRLCDTRGLEENQGIDDQDICYLLDGHVPDRYQPDALGFVKNPMQSDKIHCVAFVLDASDVDDIPEKVLERIKAMQPRMNHRGIPQVVLLTKIDEICEETSEDLSNVFFSTVVKECVDKVASLMGLPRSHILPVKNYECEVELDQNINILALLSLRRILNFVDDFLFNKSDEIAAEKMKRLKVSD</sequence>
<dbReference type="PROSITE" id="PS51886">
    <property type="entry name" value="TLDC"/>
    <property type="match status" value="1"/>
</dbReference>
<accession>A0A210PTU9</accession>
<dbReference type="STRING" id="6573.A0A210PTU9"/>
<reference evidence="3 4" key="1">
    <citation type="journal article" date="2017" name="Nat. Ecol. Evol.">
        <title>Scallop genome provides insights into evolution of bilaterian karyotype and development.</title>
        <authorList>
            <person name="Wang S."/>
            <person name="Zhang J."/>
            <person name="Jiao W."/>
            <person name="Li J."/>
            <person name="Xun X."/>
            <person name="Sun Y."/>
            <person name="Guo X."/>
            <person name="Huan P."/>
            <person name="Dong B."/>
            <person name="Zhang L."/>
            <person name="Hu X."/>
            <person name="Sun X."/>
            <person name="Wang J."/>
            <person name="Zhao C."/>
            <person name="Wang Y."/>
            <person name="Wang D."/>
            <person name="Huang X."/>
            <person name="Wang R."/>
            <person name="Lv J."/>
            <person name="Li Y."/>
            <person name="Zhang Z."/>
            <person name="Liu B."/>
            <person name="Lu W."/>
            <person name="Hui Y."/>
            <person name="Liang J."/>
            <person name="Zhou Z."/>
            <person name="Hou R."/>
            <person name="Li X."/>
            <person name="Liu Y."/>
            <person name="Li H."/>
            <person name="Ning X."/>
            <person name="Lin Y."/>
            <person name="Zhao L."/>
            <person name="Xing Q."/>
            <person name="Dou J."/>
            <person name="Li Y."/>
            <person name="Mao J."/>
            <person name="Guo H."/>
            <person name="Dou H."/>
            <person name="Li T."/>
            <person name="Mu C."/>
            <person name="Jiang W."/>
            <person name="Fu Q."/>
            <person name="Fu X."/>
            <person name="Miao Y."/>
            <person name="Liu J."/>
            <person name="Yu Q."/>
            <person name="Li R."/>
            <person name="Liao H."/>
            <person name="Li X."/>
            <person name="Kong Y."/>
            <person name="Jiang Z."/>
            <person name="Chourrout D."/>
            <person name="Li R."/>
            <person name="Bao Z."/>
        </authorList>
    </citation>
    <scope>NUCLEOTIDE SEQUENCE [LARGE SCALE GENOMIC DNA]</scope>
    <source>
        <strain evidence="3 4">PY_sf001</strain>
    </source>
</reference>
<evidence type="ECO:0000313" key="4">
    <source>
        <dbReference type="Proteomes" id="UP000242188"/>
    </source>
</evidence>
<gene>
    <name evidence="3" type="ORF">KP79_PYT06145</name>
</gene>
<organism evidence="3 4">
    <name type="scientific">Mizuhopecten yessoensis</name>
    <name type="common">Japanese scallop</name>
    <name type="synonym">Patinopecten yessoensis</name>
    <dbReference type="NCBI Taxonomy" id="6573"/>
    <lineage>
        <taxon>Eukaryota</taxon>
        <taxon>Metazoa</taxon>
        <taxon>Spiralia</taxon>
        <taxon>Lophotrochozoa</taxon>
        <taxon>Mollusca</taxon>
        <taxon>Bivalvia</taxon>
        <taxon>Autobranchia</taxon>
        <taxon>Pteriomorphia</taxon>
        <taxon>Pectinida</taxon>
        <taxon>Pectinoidea</taxon>
        <taxon>Pectinidae</taxon>
        <taxon>Mizuhopecten</taxon>
    </lineage>
</organism>
<keyword evidence="4" id="KW-1185">Reference proteome</keyword>
<dbReference type="GO" id="GO:0005525">
    <property type="term" value="F:GTP binding"/>
    <property type="evidence" value="ECO:0007669"/>
    <property type="project" value="InterPro"/>
</dbReference>
<dbReference type="Pfam" id="PF07534">
    <property type="entry name" value="TLD"/>
    <property type="match status" value="1"/>
</dbReference>
<dbReference type="PANTHER" id="PTHR14241">
    <property type="entry name" value="INTERFERON-INDUCED PROTEIN 44"/>
    <property type="match status" value="1"/>
</dbReference>
<dbReference type="Gene3D" id="3.40.50.300">
    <property type="entry name" value="P-loop containing nucleotide triphosphate hydrolases"/>
    <property type="match status" value="1"/>
</dbReference>
<dbReference type="InterPro" id="IPR006073">
    <property type="entry name" value="GTP-bd"/>
</dbReference>
<protein>
    <submittedName>
        <fullName evidence="3">Interferon-induced protein 44-like</fullName>
    </submittedName>
</protein>
<evidence type="ECO:0000313" key="3">
    <source>
        <dbReference type="EMBL" id="OWF39882.1"/>
    </source>
</evidence>
<name>A0A210PTU9_MIZYE</name>
<feature type="domain" description="TLDc" evidence="2">
    <location>
        <begin position="3"/>
        <end position="177"/>
    </location>
</feature>
<dbReference type="AlphaFoldDB" id="A0A210PTU9"/>
<dbReference type="Proteomes" id="UP000242188">
    <property type="component" value="Unassembled WGS sequence"/>
</dbReference>
<dbReference type="InterPro" id="IPR006571">
    <property type="entry name" value="TLDc_dom"/>
</dbReference>
<dbReference type="SUPFAM" id="SSF52540">
    <property type="entry name" value="P-loop containing nucleoside triphosphate hydrolases"/>
    <property type="match status" value="1"/>
</dbReference>
<dbReference type="EMBL" id="NEDP02005500">
    <property type="protein sequence ID" value="OWF39882.1"/>
    <property type="molecule type" value="Genomic_DNA"/>
</dbReference>
<dbReference type="PANTHER" id="PTHR14241:SF32">
    <property type="entry name" value="VWFA DOMAIN-CONTAINING PROTEIN-RELATED"/>
    <property type="match status" value="1"/>
</dbReference>
<dbReference type="SMART" id="SM00584">
    <property type="entry name" value="TLDc"/>
    <property type="match status" value="1"/>
</dbReference>
<dbReference type="OrthoDB" id="9984961at2759"/>
<comment type="similarity">
    <text evidence="1">Belongs to the IFI44 family.</text>
</comment>
<comment type="caution">
    <text evidence="3">The sequence shown here is derived from an EMBL/GenBank/DDBJ whole genome shotgun (WGS) entry which is preliminary data.</text>
</comment>
<dbReference type="CDD" id="cd00882">
    <property type="entry name" value="Ras_like_GTPase"/>
    <property type="match status" value="1"/>
</dbReference>
<evidence type="ECO:0000256" key="1">
    <source>
        <dbReference type="ARBA" id="ARBA00009243"/>
    </source>
</evidence>
<dbReference type="Pfam" id="PF01926">
    <property type="entry name" value="MMR_HSR1"/>
    <property type="match status" value="1"/>
</dbReference>
<dbReference type="InterPro" id="IPR027417">
    <property type="entry name" value="P-loop_NTPase"/>
</dbReference>